<evidence type="ECO:0000313" key="3">
    <source>
        <dbReference type="EMBL" id="EPR32464.1"/>
    </source>
</evidence>
<keyword evidence="4" id="KW-1185">Reference proteome</keyword>
<dbReference type="InterPro" id="IPR003423">
    <property type="entry name" value="OMP_efflux"/>
</dbReference>
<evidence type="ECO:0000313" key="4">
    <source>
        <dbReference type="Proteomes" id="UP000014977"/>
    </source>
</evidence>
<dbReference type="Gene3D" id="1.20.1600.10">
    <property type="entry name" value="Outer membrane efflux proteins (OEP)"/>
    <property type="match status" value="1"/>
</dbReference>
<dbReference type="SUPFAM" id="SSF56954">
    <property type="entry name" value="Outer membrane efflux proteins (OEP)"/>
    <property type="match status" value="1"/>
</dbReference>
<reference evidence="3 4" key="1">
    <citation type="journal article" date="2013" name="Genome Announc.">
        <title>Draft genome sequences for three mercury-methylating, sulfate-reducing bacteria.</title>
        <authorList>
            <person name="Brown S.D."/>
            <person name="Hurt R.A.Jr."/>
            <person name="Gilmour C.C."/>
            <person name="Elias D.A."/>
        </authorList>
    </citation>
    <scope>NUCLEOTIDE SEQUENCE [LARGE SCALE GENOMIC DNA]</scope>
    <source>
        <strain evidence="3 4">DSM 2059</strain>
    </source>
</reference>
<protein>
    <submittedName>
        <fullName evidence="3">Outer membrane efflux protein</fullName>
    </submittedName>
</protein>
<dbReference type="InterPro" id="IPR010131">
    <property type="entry name" value="MdtP/NodT-like"/>
</dbReference>
<comment type="caution">
    <text evidence="3">The sequence shown here is derived from an EMBL/GenBank/DDBJ whole genome shotgun (WGS) entry which is preliminary data.</text>
</comment>
<dbReference type="RefSeq" id="WP_020878824.1">
    <property type="nucleotide sequence ID" value="NZ_ATHJ01000143.1"/>
</dbReference>
<name>S7UF72_DESML</name>
<keyword evidence="2" id="KW-0175">Coiled coil</keyword>
<dbReference type="STRING" id="897.B2D07_13265"/>
<dbReference type="PROSITE" id="PS51257">
    <property type="entry name" value="PROKAR_LIPOPROTEIN"/>
    <property type="match status" value="1"/>
</dbReference>
<dbReference type="PANTHER" id="PTHR30203">
    <property type="entry name" value="OUTER MEMBRANE CATION EFFLUX PROTEIN"/>
    <property type="match status" value="1"/>
</dbReference>
<dbReference type="eggNOG" id="COG1538">
    <property type="taxonomic scope" value="Bacteria"/>
</dbReference>
<evidence type="ECO:0000256" key="1">
    <source>
        <dbReference type="ARBA" id="ARBA00007613"/>
    </source>
</evidence>
<evidence type="ECO:0000256" key="2">
    <source>
        <dbReference type="SAM" id="Coils"/>
    </source>
</evidence>
<organism evidence="3 4">
    <name type="scientific">Desulfococcus multivorans DSM 2059</name>
    <dbReference type="NCBI Taxonomy" id="1121405"/>
    <lineage>
        <taxon>Bacteria</taxon>
        <taxon>Pseudomonadati</taxon>
        <taxon>Thermodesulfobacteriota</taxon>
        <taxon>Desulfobacteria</taxon>
        <taxon>Desulfobacterales</taxon>
        <taxon>Desulfococcaceae</taxon>
        <taxon>Desulfococcus</taxon>
    </lineage>
</organism>
<gene>
    <name evidence="3" type="ORF">dsmv_3656</name>
</gene>
<comment type="similarity">
    <text evidence="1">Belongs to the outer membrane factor (OMF) (TC 1.B.17) family.</text>
</comment>
<dbReference type="EMBL" id="ATHJ01000143">
    <property type="protein sequence ID" value="EPR32464.1"/>
    <property type="molecule type" value="Genomic_DNA"/>
</dbReference>
<sequence>MKMMKGAVSIGLMAGIIGLSCFTPKLMASEVPAPSVPSGPSAGDGLRLEDQARLPDLIVYAYEQNPAIQAAREASRAVVEKYRMSTSLPDPQLMVTYFPDPIETRLGPQDWNASISQRFPFPGRLSKEGEVAAQEVLMARLDLDRTVRDVSVAIQESYHELHYIRQARSIAGKNAGLLDELRKISETAYAEDQATFLDVVKAQSQTGQLRYDMLLLEELEDTERTRLNGLLNRAPGAPIGELAPVAVRPVVYTLDDIYAMAESRQEEIRTADAQVSQAERRIELARYQNLPDFSVGLFYAGIGQPDVTMPPPDAGDDAVGIQFGVSIPLWFGKNAGRIRQATADAQRARAMKAERINQSRTQIRALYFRLRNAERLMTLYGKEMIPQALASMETAETWFREGQGSFSDFVEIQATVYNFQLSLARARADYGKALAGLERLAGLDLTRQETASAGEIKP</sequence>
<dbReference type="AlphaFoldDB" id="S7UF72"/>
<accession>S7UF72</accession>
<dbReference type="GO" id="GO:0015562">
    <property type="term" value="F:efflux transmembrane transporter activity"/>
    <property type="evidence" value="ECO:0007669"/>
    <property type="project" value="InterPro"/>
</dbReference>
<feature type="coiled-coil region" evidence="2">
    <location>
        <begin position="261"/>
        <end position="288"/>
    </location>
</feature>
<proteinExistence type="inferred from homology"/>
<dbReference type="PANTHER" id="PTHR30203:SF24">
    <property type="entry name" value="BLR4935 PROTEIN"/>
    <property type="match status" value="1"/>
</dbReference>
<dbReference type="Proteomes" id="UP000014977">
    <property type="component" value="Unassembled WGS sequence"/>
</dbReference>
<dbReference type="Pfam" id="PF02321">
    <property type="entry name" value="OEP"/>
    <property type="match status" value="1"/>
</dbReference>
<dbReference type="OrthoDB" id="9769048at2"/>